<evidence type="ECO:0000313" key="1">
    <source>
        <dbReference type="EMBL" id="KAJ8879589.1"/>
    </source>
</evidence>
<comment type="caution">
    <text evidence="1">The sequence shown here is derived from an EMBL/GenBank/DDBJ whole genome shotgun (WGS) entry which is preliminary data.</text>
</comment>
<keyword evidence="2" id="KW-1185">Reference proteome</keyword>
<dbReference type="Proteomes" id="UP001159363">
    <property type="component" value="Chromosome 6"/>
</dbReference>
<protein>
    <submittedName>
        <fullName evidence="1">Uncharacterized protein</fullName>
    </submittedName>
</protein>
<organism evidence="1 2">
    <name type="scientific">Dryococelus australis</name>
    <dbReference type="NCBI Taxonomy" id="614101"/>
    <lineage>
        <taxon>Eukaryota</taxon>
        <taxon>Metazoa</taxon>
        <taxon>Ecdysozoa</taxon>
        <taxon>Arthropoda</taxon>
        <taxon>Hexapoda</taxon>
        <taxon>Insecta</taxon>
        <taxon>Pterygota</taxon>
        <taxon>Neoptera</taxon>
        <taxon>Polyneoptera</taxon>
        <taxon>Phasmatodea</taxon>
        <taxon>Verophasmatodea</taxon>
        <taxon>Anareolatae</taxon>
        <taxon>Phasmatidae</taxon>
        <taxon>Eurycanthinae</taxon>
        <taxon>Dryococelus</taxon>
    </lineage>
</organism>
<evidence type="ECO:0000313" key="2">
    <source>
        <dbReference type="Proteomes" id="UP001159363"/>
    </source>
</evidence>
<accession>A0ABQ9H5L8</accession>
<proteinExistence type="predicted"/>
<dbReference type="EMBL" id="JARBHB010000007">
    <property type="protein sequence ID" value="KAJ8879589.1"/>
    <property type="molecule type" value="Genomic_DNA"/>
</dbReference>
<gene>
    <name evidence="1" type="ORF">PR048_020197</name>
</gene>
<sequence>MLSEDVLGFPLPEELPRQNLYFGPPPPPKAQLIVMIIILLHNYLWNHSPTLYMLHGSSDHEENGVLIEGSWRSEVNTASMIPLRNIPRRTPAVYHKIRD</sequence>
<reference evidence="1 2" key="1">
    <citation type="submission" date="2023-02" db="EMBL/GenBank/DDBJ databases">
        <title>LHISI_Scaffold_Assembly.</title>
        <authorList>
            <person name="Stuart O.P."/>
            <person name="Cleave R."/>
            <person name="Magrath M.J.L."/>
            <person name="Mikheyev A.S."/>
        </authorList>
    </citation>
    <scope>NUCLEOTIDE SEQUENCE [LARGE SCALE GENOMIC DNA]</scope>
    <source>
        <strain evidence="1">Daus_M_001</strain>
        <tissue evidence="1">Leg muscle</tissue>
    </source>
</reference>
<name>A0ABQ9H5L8_9NEOP</name>